<feature type="binding site" evidence="4">
    <location>
        <position position="70"/>
    </location>
    <ligand>
        <name>spermidine</name>
        <dbReference type="ChEBI" id="CHEBI:57834"/>
    </ligand>
</feature>
<dbReference type="InterPro" id="IPR037163">
    <property type="entry name" value="Spermidine_synt_N_sf"/>
</dbReference>
<dbReference type="Pfam" id="PF01564">
    <property type="entry name" value="Spermine_synth"/>
    <property type="match status" value="1"/>
</dbReference>
<evidence type="ECO:0000259" key="6">
    <source>
        <dbReference type="PROSITE" id="PS51006"/>
    </source>
</evidence>
<dbReference type="PROSITE" id="PS51006">
    <property type="entry name" value="PABS_2"/>
    <property type="match status" value="1"/>
</dbReference>
<dbReference type="InterPro" id="IPR035246">
    <property type="entry name" value="Spermidine_synt_N"/>
</dbReference>
<dbReference type="PANTHER" id="PTHR11558">
    <property type="entry name" value="SPERMIDINE/SPERMINE SYNTHASE"/>
    <property type="match status" value="1"/>
</dbReference>
<keyword evidence="4" id="KW-0745">Spermidine biosynthesis</keyword>
<dbReference type="GO" id="GO:0004766">
    <property type="term" value="F:spermidine synthase activity"/>
    <property type="evidence" value="ECO:0007669"/>
    <property type="project" value="UniProtKB-UniRule"/>
</dbReference>
<gene>
    <name evidence="4 7" type="primary">speE</name>
    <name evidence="7" type="ordered locus">P9211_18161</name>
</gene>
<dbReference type="InterPro" id="IPR030373">
    <property type="entry name" value="PABS_CS"/>
</dbReference>
<dbReference type="Gene3D" id="2.30.140.10">
    <property type="entry name" value="Spermidine synthase, tetramerisation domain"/>
    <property type="match status" value="1"/>
</dbReference>
<name>A9BDD4_PROM4</name>
<keyword evidence="8" id="KW-1185">Reference proteome</keyword>
<dbReference type="SUPFAM" id="SSF53335">
    <property type="entry name" value="S-adenosyl-L-methionine-dependent methyltransferases"/>
    <property type="match status" value="1"/>
</dbReference>
<dbReference type="GO" id="GO:0008295">
    <property type="term" value="P:spermidine biosynthetic process"/>
    <property type="evidence" value="ECO:0007669"/>
    <property type="project" value="UniProtKB-UniRule"/>
</dbReference>
<comment type="catalytic activity">
    <reaction evidence="4">
        <text>S-adenosyl 3-(methylsulfanyl)propylamine + putrescine = S-methyl-5'-thioadenosine + spermidine + H(+)</text>
        <dbReference type="Rhea" id="RHEA:12721"/>
        <dbReference type="ChEBI" id="CHEBI:15378"/>
        <dbReference type="ChEBI" id="CHEBI:17509"/>
        <dbReference type="ChEBI" id="CHEBI:57443"/>
        <dbReference type="ChEBI" id="CHEBI:57834"/>
        <dbReference type="ChEBI" id="CHEBI:326268"/>
        <dbReference type="EC" id="2.5.1.16"/>
    </reaction>
</comment>
<evidence type="ECO:0000256" key="4">
    <source>
        <dbReference type="HAMAP-Rule" id="MF_00198"/>
    </source>
</evidence>
<dbReference type="KEGG" id="pmj:P9211_18161"/>
<dbReference type="InterPro" id="IPR029063">
    <property type="entry name" value="SAM-dependent_MTases_sf"/>
</dbReference>
<comment type="function">
    <text evidence="4">Catalyzes the irreversible transfer of a propylamine group from the amino donor S-adenosylmethioninamine (decarboxy-AdoMet) to putrescine (1,4-diaminobutane) to yield spermidine.</text>
</comment>
<dbReference type="InterPro" id="IPR030374">
    <property type="entry name" value="PABS"/>
</dbReference>
<dbReference type="PROSITE" id="PS01330">
    <property type="entry name" value="PABS_1"/>
    <property type="match status" value="1"/>
</dbReference>
<keyword evidence="2 4" id="KW-0808">Transferase</keyword>
<dbReference type="HAMAP" id="MF_00198">
    <property type="entry name" value="Spermidine_synth"/>
    <property type="match status" value="1"/>
</dbReference>
<dbReference type="Gene3D" id="3.40.50.150">
    <property type="entry name" value="Vaccinia Virus protein VP39"/>
    <property type="match status" value="1"/>
</dbReference>
<feature type="domain" description="PABS" evidence="6">
    <location>
        <begin position="12"/>
        <end position="245"/>
    </location>
</feature>
<dbReference type="UniPathway" id="UPA00248">
    <property type="reaction ID" value="UER00314"/>
</dbReference>
<feature type="binding site" evidence="4">
    <location>
        <position position="39"/>
    </location>
    <ligand>
        <name>S-methyl-5'-thioadenosine</name>
        <dbReference type="ChEBI" id="CHEBI:17509"/>
    </ligand>
</feature>
<protein>
    <recommendedName>
        <fullName evidence="4">Polyamine aminopropyltransferase</fullName>
    </recommendedName>
    <alternativeName>
        <fullName evidence="4">Putrescine aminopropyltransferase</fullName>
        <shortName evidence="4">PAPT</shortName>
    </alternativeName>
    <alternativeName>
        <fullName evidence="4">Spermidine synthase</fullName>
        <shortName evidence="4">SPDS</shortName>
        <shortName evidence="4">SPDSY</shortName>
        <ecNumber evidence="4">2.5.1.16</ecNumber>
    </alternativeName>
</protein>
<evidence type="ECO:0000313" key="7">
    <source>
        <dbReference type="EMBL" id="ABX09747.1"/>
    </source>
</evidence>
<evidence type="ECO:0000256" key="5">
    <source>
        <dbReference type="PROSITE-ProRule" id="PRU00354"/>
    </source>
</evidence>
<feature type="binding site" evidence="4">
    <location>
        <position position="114"/>
    </location>
    <ligand>
        <name>S-methyl-5'-thioadenosine</name>
        <dbReference type="ChEBI" id="CHEBI:17509"/>
    </ligand>
</feature>
<evidence type="ECO:0000313" key="8">
    <source>
        <dbReference type="Proteomes" id="UP000000788"/>
    </source>
</evidence>
<comment type="pathway">
    <text evidence="4">Amine and polyamine biosynthesis; spermidine biosynthesis; spermidine from putrescine: step 1/1.</text>
</comment>
<dbReference type="PANTHER" id="PTHR11558:SF11">
    <property type="entry name" value="SPERMIDINE SYNTHASE"/>
    <property type="match status" value="1"/>
</dbReference>
<dbReference type="AlphaFoldDB" id="A9BDD4"/>
<evidence type="ECO:0000256" key="1">
    <source>
        <dbReference type="ARBA" id="ARBA00007867"/>
    </source>
</evidence>
<reference evidence="7 8" key="1">
    <citation type="journal article" date="2007" name="PLoS Genet.">
        <title>Patterns and implications of gene gain and loss in the evolution of Prochlorococcus.</title>
        <authorList>
            <person name="Kettler G.C."/>
            <person name="Martiny A.C."/>
            <person name="Huang K."/>
            <person name="Zucker J."/>
            <person name="Coleman M.L."/>
            <person name="Rodrigue S."/>
            <person name="Chen F."/>
            <person name="Lapidus A."/>
            <person name="Ferriera S."/>
            <person name="Johnson J."/>
            <person name="Steglich C."/>
            <person name="Church G.M."/>
            <person name="Richardson P."/>
            <person name="Chisholm S.W."/>
        </authorList>
    </citation>
    <scope>NUCLEOTIDE SEQUENCE [LARGE SCALE GENOMIC DNA]</scope>
    <source>
        <strain evidence="8">MIT 9211</strain>
    </source>
</reference>
<dbReference type="eggNOG" id="COG0421">
    <property type="taxonomic scope" value="Bacteria"/>
</dbReference>
<feature type="binding site" evidence="4">
    <location>
        <position position="94"/>
    </location>
    <ligand>
        <name>spermidine</name>
        <dbReference type="ChEBI" id="CHEBI:57834"/>
    </ligand>
</feature>
<dbReference type="HOGENOM" id="CLU_048199_0_0_3"/>
<sequence>MLKHRLLSKIFSTWIDEYQEDARFGLKGKIIIDEESEFQKITLIESKRYGKALLLNNCWMTAEHQEKQYHECLVHPALSSAEKIYKILIIGGGDGGTARECLKYREVQQIDLIEIDRRVVELSQKHLPEIGGNAWKDERLNLQIANGINWVAQSQDNSYDVVIIDGADPEGPSEGLFNKAFFEDCRRILKDGGIFSTQSESAEAFHAIHIDMVKIIREVFDYASPLYGNVPIYPSGWWSWTFASMKKPRYLKPIPNRVNEILQSCEIWSPRWQSGAFNSIPAFLERALNQ</sequence>
<dbReference type="OrthoDB" id="9793120at2"/>
<feature type="binding site" evidence="4">
    <location>
        <begin position="146"/>
        <end position="147"/>
    </location>
    <ligand>
        <name>S-methyl-5'-thioadenosine</name>
        <dbReference type="ChEBI" id="CHEBI:17509"/>
    </ligand>
</feature>
<dbReference type="RefSeq" id="WP_012196367.1">
    <property type="nucleotide sequence ID" value="NC_009976.1"/>
</dbReference>
<evidence type="ECO:0000256" key="2">
    <source>
        <dbReference type="ARBA" id="ARBA00022679"/>
    </source>
</evidence>
<proteinExistence type="inferred from homology"/>
<keyword evidence="3 4" id="KW-0620">Polyamine biosynthesis</keyword>
<comment type="similarity">
    <text evidence="1 4">Belongs to the spermidine/spermine synthase family.</text>
</comment>
<dbReference type="EMBL" id="CP000878">
    <property type="protein sequence ID" value="ABX09747.1"/>
    <property type="molecule type" value="Genomic_DNA"/>
</dbReference>
<accession>A9BDD4</accession>
<evidence type="ECO:0000256" key="3">
    <source>
        <dbReference type="ARBA" id="ARBA00023115"/>
    </source>
</evidence>
<dbReference type="Pfam" id="PF17284">
    <property type="entry name" value="Spermine_synt_N"/>
    <property type="match status" value="1"/>
</dbReference>
<dbReference type="NCBIfam" id="NF002010">
    <property type="entry name" value="PRK00811.1"/>
    <property type="match status" value="1"/>
</dbReference>
<dbReference type="EC" id="2.5.1.16" evidence="4"/>
<dbReference type="CDD" id="cd02440">
    <property type="entry name" value="AdoMet_MTases"/>
    <property type="match status" value="1"/>
</dbReference>
<organism evidence="7 8">
    <name type="scientific">Prochlorococcus marinus (strain MIT 9211)</name>
    <dbReference type="NCBI Taxonomy" id="93059"/>
    <lineage>
        <taxon>Bacteria</taxon>
        <taxon>Bacillati</taxon>
        <taxon>Cyanobacteriota</taxon>
        <taxon>Cyanophyceae</taxon>
        <taxon>Synechococcales</taxon>
        <taxon>Prochlorococcaceae</taxon>
        <taxon>Prochlorococcus</taxon>
    </lineage>
</organism>
<comment type="caution">
    <text evidence="4">Lacks conserved residue(s) required for the propagation of feature annotation.</text>
</comment>
<dbReference type="STRING" id="93059.P9211_18161"/>
<feature type="active site" description="Proton acceptor" evidence="4 5">
    <location>
        <position position="165"/>
    </location>
</feature>
<feature type="binding site" evidence="4">
    <location>
        <position position="172"/>
    </location>
    <ligand>
        <name>S-methyl-5'-thioadenosine</name>
        <dbReference type="ChEBI" id="CHEBI:17509"/>
    </ligand>
</feature>
<comment type="subunit">
    <text evidence="4">Homodimer or homotetramer.</text>
</comment>
<dbReference type="Proteomes" id="UP000000788">
    <property type="component" value="Chromosome"/>
</dbReference>
<dbReference type="InterPro" id="IPR001045">
    <property type="entry name" value="Spermi_synthase"/>
</dbReference>